<keyword evidence="1" id="KW-0812">Transmembrane</keyword>
<evidence type="ECO:0000313" key="2">
    <source>
        <dbReference type="EMBL" id="NUU88852.1"/>
    </source>
</evidence>
<keyword evidence="1" id="KW-1133">Transmembrane helix</keyword>
<proteinExistence type="predicted"/>
<name>A0A6M2EUE7_9ROSI</name>
<sequence>MLPWLLAAPPLRKECERFGFRSILRCPIPAMKTACGQSPIFVLRLGSDGFAGYLTTINFFFIMFFLSYLCLIFFFLQVKYGKIYFKTRALVFYPFSSYIMNLFKIQCKLFCTSKHGVQSNFGFS</sequence>
<evidence type="ECO:0000256" key="1">
    <source>
        <dbReference type="SAM" id="Phobius"/>
    </source>
</evidence>
<keyword evidence="1" id="KW-0472">Membrane</keyword>
<dbReference type="EMBL" id="GILB01008519">
    <property type="protein sequence ID" value="NUU88852.1"/>
    <property type="molecule type" value="Transcribed_RNA"/>
</dbReference>
<accession>A0A6M2EUE7</accession>
<dbReference type="AlphaFoldDB" id="A0A6M2EUE7"/>
<protein>
    <submittedName>
        <fullName evidence="2">Uncharacterized protein</fullName>
    </submittedName>
</protein>
<feature type="transmembrane region" description="Helical" evidence="1">
    <location>
        <begin position="50"/>
        <end position="76"/>
    </location>
</feature>
<organism evidence="2">
    <name type="scientific">Populus davidiana</name>
    <dbReference type="NCBI Taxonomy" id="266767"/>
    <lineage>
        <taxon>Eukaryota</taxon>
        <taxon>Viridiplantae</taxon>
        <taxon>Streptophyta</taxon>
        <taxon>Embryophyta</taxon>
        <taxon>Tracheophyta</taxon>
        <taxon>Spermatophyta</taxon>
        <taxon>Magnoliopsida</taxon>
        <taxon>eudicotyledons</taxon>
        <taxon>Gunneridae</taxon>
        <taxon>Pentapetalae</taxon>
        <taxon>rosids</taxon>
        <taxon>fabids</taxon>
        <taxon>Malpighiales</taxon>
        <taxon>Salicaceae</taxon>
        <taxon>Saliceae</taxon>
        <taxon>Populus</taxon>
    </lineage>
</organism>
<reference evidence="2" key="1">
    <citation type="submission" date="2020-03" db="EMBL/GenBank/DDBJ databases">
        <authorList>
            <person name="Zhang R."/>
        </authorList>
    </citation>
    <scope>NUCLEOTIDE SEQUENCE</scope>
</reference>